<dbReference type="Proteomes" id="UP000317648">
    <property type="component" value="Chromosome"/>
</dbReference>
<dbReference type="KEGG" id="lcre:Pla8534_43250"/>
<feature type="transmembrane region" description="Helical" evidence="1">
    <location>
        <begin position="109"/>
        <end position="127"/>
    </location>
</feature>
<dbReference type="RefSeq" id="WP_145055128.1">
    <property type="nucleotide sequence ID" value="NZ_CP036433.1"/>
</dbReference>
<keyword evidence="3" id="KW-1185">Reference proteome</keyword>
<accession>A0A518DXG2</accession>
<reference evidence="2 3" key="1">
    <citation type="submission" date="2019-02" db="EMBL/GenBank/DDBJ databases">
        <title>Deep-cultivation of Planctomycetes and their phenomic and genomic characterization uncovers novel biology.</title>
        <authorList>
            <person name="Wiegand S."/>
            <person name="Jogler M."/>
            <person name="Boedeker C."/>
            <person name="Pinto D."/>
            <person name="Vollmers J."/>
            <person name="Rivas-Marin E."/>
            <person name="Kohn T."/>
            <person name="Peeters S.H."/>
            <person name="Heuer A."/>
            <person name="Rast P."/>
            <person name="Oberbeckmann S."/>
            <person name="Bunk B."/>
            <person name="Jeske O."/>
            <person name="Meyerdierks A."/>
            <person name="Storesund J.E."/>
            <person name="Kallscheuer N."/>
            <person name="Luecker S."/>
            <person name="Lage O.M."/>
            <person name="Pohl T."/>
            <person name="Merkel B.J."/>
            <person name="Hornburger P."/>
            <person name="Mueller R.-W."/>
            <person name="Bruemmer F."/>
            <person name="Labrenz M."/>
            <person name="Spormann A.M."/>
            <person name="Op den Camp H."/>
            <person name="Overmann J."/>
            <person name="Amann R."/>
            <person name="Jetten M.S.M."/>
            <person name="Mascher T."/>
            <person name="Medema M.H."/>
            <person name="Devos D.P."/>
            <person name="Kaster A.-K."/>
            <person name="Ovreas L."/>
            <person name="Rohde M."/>
            <person name="Galperin M.Y."/>
            <person name="Jogler C."/>
        </authorList>
    </citation>
    <scope>NUCLEOTIDE SEQUENCE [LARGE SCALE GENOMIC DNA]</scope>
    <source>
        <strain evidence="2 3">Pla85_3_4</strain>
    </source>
</reference>
<evidence type="ECO:0000313" key="2">
    <source>
        <dbReference type="EMBL" id="QDU96504.1"/>
    </source>
</evidence>
<evidence type="ECO:0000313" key="3">
    <source>
        <dbReference type="Proteomes" id="UP000317648"/>
    </source>
</evidence>
<keyword evidence="1" id="KW-1133">Transmembrane helix</keyword>
<dbReference type="AlphaFoldDB" id="A0A518DXG2"/>
<keyword evidence="1" id="KW-0472">Membrane</keyword>
<evidence type="ECO:0000256" key="1">
    <source>
        <dbReference type="SAM" id="Phobius"/>
    </source>
</evidence>
<evidence type="ECO:0008006" key="4">
    <source>
        <dbReference type="Google" id="ProtNLM"/>
    </source>
</evidence>
<sequence length="271" mass="30805">MTENRRTSYRCPVRSNDEVAILRTRRRDLVVRIIDESAGGLSIQVENSKELSEGEILSIAHNSSCFEVRVAYLREQAEDGKWRVGLERRGELKYLHSAGVFHGVTFRDFTASFGLLAVTSAILFMIWHMSPPEWKKGLFGEEDTAIVENSDAENDSEAREKLLAAKYLRLSDARSPRFANMLELTPPQVKEIHTVVEATSRSIAGMYRNRSGDDDDRWIDASLDLINKTWMRIEQVMTPPQHERFAQMLQQAKLRSQQARASEPPATVAVP</sequence>
<keyword evidence="1" id="KW-0812">Transmembrane</keyword>
<gene>
    <name evidence="2" type="ORF">Pla8534_43250</name>
</gene>
<dbReference type="EMBL" id="CP036433">
    <property type="protein sequence ID" value="QDU96504.1"/>
    <property type="molecule type" value="Genomic_DNA"/>
</dbReference>
<protein>
    <recommendedName>
        <fullName evidence="4">PilZ domain-containing protein</fullName>
    </recommendedName>
</protein>
<proteinExistence type="predicted"/>
<name>A0A518DXG2_9BACT</name>
<organism evidence="2 3">
    <name type="scientific">Lignipirellula cremea</name>
    <dbReference type="NCBI Taxonomy" id="2528010"/>
    <lineage>
        <taxon>Bacteria</taxon>
        <taxon>Pseudomonadati</taxon>
        <taxon>Planctomycetota</taxon>
        <taxon>Planctomycetia</taxon>
        <taxon>Pirellulales</taxon>
        <taxon>Pirellulaceae</taxon>
        <taxon>Lignipirellula</taxon>
    </lineage>
</organism>